<name>A0ABD4Z704_9CREN</name>
<dbReference type="InterPro" id="IPR005673">
    <property type="entry name" value="ABC_phos-bd_PstS"/>
</dbReference>
<comment type="similarity">
    <text evidence="1 4">Belongs to the PstS family.</text>
</comment>
<evidence type="ECO:0000259" key="6">
    <source>
        <dbReference type="Pfam" id="PF12849"/>
    </source>
</evidence>
<feature type="domain" description="PBP" evidence="6">
    <location>
        <begin position="45"/>
        <end position="342"/>
    </location>
</feature>
<dbReference type="GO" id="GO:0006817">
    <property type="term" value="P:phosphate ion transport"/>
    <property type="evidence" value="ECO:0007669"/>
    <property type="project" value="UniProtKB-KW"/>
</dbReference>
<dbReference type="InterPro" id="IPR024370">
    <property type="entry name" value="PBP_domain"/>
</dbReference>
<organism evidence="7 8">
    <name type="scientific">Ignisphaera cupida</name>
    <dbReference type="NCBI Taxonomy" id="3050454"/>
    <lineage>
        <taxon>Archaea</taxon>
        <taxon>Thermoproteota</taxon>
        <taxon>Thermoprotei</taxon>
        <taxon>Desulfurococcales</taxon>
        <taxon>Desulfurococcaceae</taxon>
        <taxon>Ignisphaera</taxon>
    </lineage>
</organism>
<sequence>MNKIMLIVLAVAMIVILISLIMLLNIFHTPSAEISPTTSKPLSNVLLQGAGSSLVYPQLNEWIQRFYTQSGIKISYQSVGSGAGLSMFFQNVTDFACSDPPLSKDMWKRYEGRVMQIPWLAGPVAIIYNIPELPKDAELKLDANILAGIYNGSIVYWDDDQIKMLNPDIANMLPHKEIIPVYRTDASGTTEIFTTFLYKATNGAWSRDLVGKTVNWPVAATGRGIGGKGSEGVTQTVIQTPYSIGYVEWSYAILNNLPTASIKNAAGRFVKPSEKSVAEALANVNIPQSPLDDFSNIVFESVYAPGDNSYPITAVTHIVLWKKYQDSSKALALAKFLRWVVDEGYNNIIQGYVAPPQKIKNLLLEAANILEKQVAS</sequence>
<keyword evidence="5" id="KW-1133">Transmembrane helix</keyword>
<reference evidence="7 8" key="1">
    <citation type="submission" date="2023-05" db="EMBL/GenBank/DDBJ databases">
        <title>A new hyperthermophilic archaea 'Ignisphaera cupida' sp. nov. and description of the family 'Ignisphaeraceae' fam. nov.</title>
        <authorList>
            <person name="Podosokorskaya O.A."/>
            <person name="Elcheninov A.G."/>
            <person name="Klukina A."/>
            <person name="Merkel A.Y."/>
        </authorList>
    </citation>
    <scope>NUCLEOTIDE SEQUENCE [LARGE SCALE GENOMIC DNA]</scope>
    <source>
        <strain evidence="7 8">4213-co</strain>
    </source>
</reference>
<protein>
    <recommendedName>
        <fullName evidence="4">Phosphate-binding protein</fullName>
    </recommendedName>
</protein>
<evidence type="ECO:0000256" key="3">
    <source>
        <dbReference type="ARBA" id="ARBA00022592"/>
    </source>
</evidence>
<dbReference type="Proteomes" id="UP001529235">
    <property type="component" value="Unassembled WGS sequence"/>
</dbReference>
<evidence type="ECO:0000313" key="8">
    <source>
        <dbReference type="Proteomes" id="UP001529235"/>
    </source>
</evidence>
<dbReference type="SUPFAM" id="SSF53850">
    <property type="entry name" value="Periplasmic binding protein-like II"/>
    <property type="match status" value="1"/>
</dbReference>
<dbReference type="EMBL" id="JASNVW010000003">
    <property type="protein sequence ID" value="MDK6029024.1"/>
    <property type="molecule type" value="Genomic_DNA"/>
</dbReference>
<dbReference type="PANTHER" id="PTHR42996">
    <property type="entry name" value="PHOSPHATE-BINDING PROTEIN PSTS"/>
    <property type="match status" value="1"/>
</dbReference>
<proteinExistence type="inferred from homology"/>
<evidence type="ECO:0000313" key="7">
    <source>
        <dbReference type="EMBL" id="MDK6029024.1"/>
    </source>
</evidence>
<keyword evidence="2 4" id="KW-0813">Transport</keyword>
<evidence type="ECO:0000256" key="1">
    <source>
        <dbReference type="ARBA" id="ARBA00008725"/>
    </source>
</evidence>
<evidence type="ECO:0000256" key="4">
    <source>
        <dbReference type="PIRNR" id="PIRNR002756"/>
    </source>
</evidence>
<keyword evidence="5" id="KW-0812">Transmembrane</keyword>
<keyword evidence="5" id="KW-0472">Membrane</keyword>
<evidence type="ECO:0000256" key="5">
    <source>
        <dbReference type="SAM" id="Phobius"/>
    </source>
</evidence>
<dbReference type="RefSeq" id="WP_285274006.1">
    <property type="nucleotide sequence ID" value="NZ_JASNVW010000003.1"/>
</dbReference>
<dbReference type="CDD" id="cd13565">
    <property type="entry name" value="PBP2_PstS"/>
    <property type="match status" value="1"/>
</dbReference>
<comment type="caution">
    <text evidence="7">The sequence shown here is derived from an EMBL/GenBank/DDBJ whole genome shotgun (WGS) entry which is preliminary data.</text>
</comment>
<feature type="transmembrane region" description="Helical" evidence="5">
    <location>
        <begin position="7"/>
        <end position="27"/>
    </location>
</feature>
<dbReference type="Gene3D" id="3.40.190.10">
    <property type="entry name" value="Periplasmic binding protein-like II"/>
    <property type="match status" value="2"/>
</dbReference>
<dbReference type="Pfam" id="PF12849">
    <property type="entry name" value="PBP_like_2"/>
    <property type="match status" value="1"/>
</dbReference>
<dbReference type="NCBIfam" id="TIGR00975">
    <property type="entry name" value="3a0107s03"/>
    <property type="match status" value="1"/>
</dbReference>
<dbReference type="AlphaFoldDB" id="A0ABD4Z704"/>
<keyword evidence="3 4" id="KW-0592">Phosphate transport</keyword>
<dbReference type="PIRSF" id="PIRSF002756">
    <property type="entry name" value="PstS"/>
    <property type="match status" value="1"/>
</dbReference>
<dbReference type="InterPro" id="IPR050962">
    <property type="entry name" value="Phosphate-bind_PstS"/>
</dbReference>
<accession>A0ABD4Z704</accession>
<gene>
    <name evidence="7" type="primary">pstS</name>
    <name evidence="7" type="ORF">QPL79_06570</name>
</gene>
<evidence type="ECO:0000256" key="2">
    <source>
        <dbReference type="ARBA" id="ARBA00022448"/>
    </source>
</evidence>
<keyword evidence="8" id="KW-1185">Reference proteome</keyword>
<dbReference type="PANTHER" id="PTHR42996:SF1">
    <property type="entry name" value="PHOSPHATE-BINDING PROTEIN PSTS"/>
    <property type="match status" value="1"/>
</dbReference>